<feature type="transmembrane region" description="Helical" evidence="2">
    <location>
        <begin position="80"/>
        <end position="99"/>
    </location>
</feature>
<gene>
    <name evidence="6" type="ORF">OSO01_24180</name>
</gene>
<dbReference type="RefSeq" id="WP_186813647.1">
    <property type="nucleotide sequence ID" value="NZ_BJYM01000009.1"/>
</dbReference>
<dbReference type="Pfam" id="PF13240">
    <property type="entry name" value="Zn_Ribbon_1"/>
    <property type="match status" value="1"/>
</dbReference>
<protein>
    <submittedName>
        <fullName evidence="6">Uncharacterized protein</fullName>
    </submittedName>
</protein>
<organism evidence="6 7">
    <name type="scientific">Oceanobacillus sojae</name>
    <dbReference type="NCBI Taxonomy" id="582851"/>
    <lineage>
        <taxon>Bacteria</taxon>
        <taxon>Bacillati</taxon>
        <taxon>Bacillota</taxon>
        <taxon>Bacilli</taxon>
        <taxon>Bacillales</taxon>
        <taxon>Bacillaceae</taxon>
        <taxon>Oceanobacillus</taxon>
    </lineage>
</organism>
<feature type="domain" description="TcaA 4th" evidence="4">
    <location>
        <begin position="276"/>
        <end position="345"/>
    </location>
</feature>
<sequence length="507" mass="56869">MSDFCKECGNPISEGAMFCKNCGAKVNKILSESESQKEQAATNNQAESQVSTSQDKSEDSTQYGQETPKEKKPLSKKQKLIFSLAGVLAIAGIGFYIWGNSYYAEEKVVERFVEALVEEDADELHSLVRMNGNEISEEEAKALAQLAGENHRNVNINENRPERVISDGTLFSVEEADEKGMLVFTQYIIELEPQYVSINSDLEDVQTTFNGKEFDISEQTSYSIEYGPIAPGAYEAISKISTDFGDLEKEQTVVLADYYNSSSLEFDVSEVTIYPNLETNLPYDEITFTIDGQPVEIDLTEYSVDIGPILTDGSLTLDTNVETPWGAMEMDPVAIDDRFVDVNIDFFNDTIKEDMADSVVQFAEEYIAAIANHDTSNMEYVSDYVKEDMEFDFEYFSDELYFEGSLDEVGISFADLEEMYTYSDDGPYFEVPVELYVTGALEEGADQEEGALPLLLEIRYQDDKWIAERLYDSSYTTATEFQLYDGSGEVYEASGSSSDDADDEEDE</sequence>
<evidence type="ECO:0000259" key="3">
    <source>
        <dbReference type="Pfam" id="PF13240"/>
    </source>
</evidence>
<dbReference type="InterPro" id="IPR054530">
    <property type="entry name" value="TcaA_4th"/>
</dbReference>
<keyword evidence="2" id="KW-0472">Membrane</keyword>
<dbReference type="InterPro" id="IPR056902">
    <property type="entry name" value="NTF2_YvbJ"/>
</dbReference>
<feature type="domain" description="Zinc-ribbon" evidence="3">
    <location>
        <begin position="4"/>
        <end position="26"/>
    </location>
</feature>
<dbReference type="Proteomes" id="UP000321558">
    <property type="component" value="Unassembled WGS sequence"/>
</dbReference>
<feature type="domain" description="YvbJ-like NTF2-like" evidence="5">
    <location>
        <begin position="356"/>
        <end position="466"/>
    </location>
</feature>
<dbReference type="STRING" id="582851.GCA_900162665_01081"/>
<comment type="caution">
    <text evidence="6">The sequence shown here is derived from an EMBL/GenBank/DDBJ whole genome shotgun (WGS) entry which is preliminary data.</text>
</comment>
<dbReference type="AlphaFoldDB" id="A0A511ZJT9"/>
<keyword evidence="7" id="KW-1185">Reference proteome</keyword>
<feature type="compositionally biased region" description="Polar residues" evidence="1">
    <location>
        <begin position="33"/>
        <end position="65"/>
    </location>
</feature>
<keyword evidence="2" id="KW-0812">Transmembrane</keyword>
<dbReference type="EMBL" id="BJYM01000009">
    <property type="protein sequence ID" value="GEN87679.1"/>
    <property type="molecule type" value="Genomic_DNA"/>
</dbReference>
<evidence type="ECO:0000259" key="5">
    <source>
        <dbReference type="Pfam" id="PF25155"/>
    </source>
</evidence>
<evidence type="ECO:0000313" key="7">
    <source>
        <dbReference type="Proteomes" id="UP000321558"/>
    </source>
</evidence>
<feature type="region of interest" description="Disordered" evidence="1">
    <location>
        <begin position="33"/>
        <end position="71"/>
    </location>
</feature>
<dbReference type="InterPro" id="IPR026870">
    <property type="entry name" value="Zinc_ribbon_dom"/>
</dbReference>
<dbReference type="PANTHER" id="PTHR40038">
    <property type="entry name" value="MEMBRANE-ASSOCIATED PROTEIN TCAA"/>
    <property type="match status" value="1"/>
</dbReference>
<evidence type="ECO:0000256" key="1">
    <source>
        <dbReference type="SAM" id="MobiDB-lite"/>
    </source>
</evidence>
<keyword evidence="2" id="KW-1133">Transmembrane helix</keyword>
<evidence type="ECO:0000256" key="2">
    <source>
        <dbReference type="SAM" id="Phobius"/>
    </source>
</evidence>
<accession>A0A511ZJT9</accession>
<dbReference type="Pfam" id="PF22820">
    <property type="entry name" value="TcaA_3rd_4th"/>
    <property type="match status" value="1"/>
</dbReference>
<reference evidence="6 7" key="1">
    <citation type="submission" date="2019-07" db="EMBL/GenBank/DDBJ databases">
        <title>Whole genome shotgun sequence of Oceanobacillus sojae NBRC 105379.</title>
        <authorList>
            <person name="Hosoyama A."/>
            <person name="Uohara A."/>
            <person name="Ohji S."/>
            <person name="Ichikawa N."/>
        </authorList>
    </citation>
    <scope>NUCLEOTIDE SEQUENCE [LARGE SCALE GENOMIC DNA]</scope>
    <source>
        <strain evidence="6 7">NBRC 105379</strain>
    </source>
</reference>
<name>A0A511ZJT9_9BACI</name>
<dbReference type="Pfam" id="PF25155">
    <property type="entry name" value="NTF2_YvbJ"/>
    <property type="match status" value="1"/>
</dbReference>
<dbReference type="PANTHER" id="PTHR40038:SF1">
    <property type="entry name" value="MEMBRANE-ASSOCIATED PROTEIN TCAA"/>
    <property type="match status" value="1"/>
</dbReference>
<evidence type="ECO:0000259" key="4">
    <source>
        <dbReference type="Pfam" id="PF22820"/>
    </source>
</evidence>
<proteinExistence type="predicted"/>
<evidence type="ECO:0000313" key="6">
    <source>
        <dbReference type="EMBL" id="GEN87679.1"/>
    </source>
</evidence>